<feature type="compositionally biased region" description="Low complexity" evidence="8">
    <location>
        <begin position="228"/>
        <end position="250"/>
    </location>
</feature>
<comment type="function">
    <text evidence="1">May be involved in a process influencing telomere capping.</text>
</comment>
<dbReference type="EMBL" id="AJIL01000085">
    <property type="protein sequence ID" value="KNE96203.1"/>
    <property type="molecule type" value="Genomic_DNA"/>
</dbReference>
<dbReference type="Pfam" id="PF14474">
    <property type="entry name" value="RTC4"/>
    <property type="match status" value="1"/>
</dbReference>
<feature type="compositionally biased region" description="Basic residues" evidence="8">
    <location>
        <begin position="626"/>
        <end position="636"/>
    </location>
</feature>
<feature type="compositionally biased region" description="Polar residues" evidence="8">
    <location>
        <begin position="50"/>
        <end position="61"/>
    </location>
</feature>
<evidence type="ECO:0000313" key="10">
    <source>
        <dbReference type="EMBL" id="KNE96203.1"/>
    </source>
</evidence>
<accession>A0A0L0VA98</accession>
<proteinExistence type="inferred from homology"/>
<dbReference type="PANTHER" id="PTHR41391:SF1">
    <property type="entry name" value="RESTRICTION OF TELOMERE CAPPING PROTEIN 4"/>
    <property type="match status" value="1"/>
</dbReference>
<feature type="compositionally biased region" description="Low complexity" evidence="8">
    <location>
        <begin position="158"/>
        <end position="179"/>
    </location>
</feature>
<dbReference type="Proteomes" id="UP000054564">
    <property type="component" value="Unassembled WGS sequence"/>
</dbReference>
<evidence type="ECO:0000256" key="4">
    <source>
        <dbReference type="ARBA" id="ARBA00009461"/>
    </source>
</evidence>
<feature type="compositionally biased region" description="Low complexity" evidence="8">
    <location>
        <begin position="20"/>
        <end position="40"/>
    </location>
</feature>
<name>A0A0L0VA98_9BASI</name>
<comment type="similarity">
    <text evidence="4">Belongs to the RTC4 family.</text>
</comment>
<evidence type="ECO:0000256" key="1">
    <source>
        <dbReference type="ARBA" id="ARBA00002738"/>
    </source>
</evidence>
<feature type="region of interest" description="Disordered" evidence="8">
    <location>
        <begin position="580"/>
        <end position="710"/>
    </location>
</feature>
<evidence type="ECO:0000256" key="3">
    <source>
        <dbReference type="ARBA" id="ARBA00004496"/>
    </source>
</evidence>
<protein>
    <recommendedName>
        <fullName evidence="5">Restriction of telomere capping protein 4</fullName>
    </recommendedName>
</protein>
<comment type="subcellular location">
    <subcellularLocation>
        <location evidence="3">Cytoplasm</location>
    </subcellularLocation>
    <subcellularLocation>
        <location evidence="2">Nucleus</location>
    </subcellularLocation>
</comment>
<comment type="caution">
    <text evidence="10">The sequence shown here is derived from an EMBL/GenBank/DDBJ whole genome shotgun (WGS) entry which is preliminary data.</text>
</comment>
<keyword evidence="11" id="KW-1185">Reference proteome</keyword>
<feature type="compositionally biased region" description="Basic and acidic residues" evidence="8">
    <location>
        <begin position="677"/>
        <end position="691"/>
    </location>
</feature>
<dbReference type="AlphaFoldDB" id="A0A0L0VA98"/>
<feature type="compositionally biased region" description="Low complexity" evidence="8">
    <location>
        <begin position="601"/>
        <end position="610"/>
    </location>
</feature>
<feature type="domain" description="Restriction of telomere capping protein 4 C-terminal" evidence="9">
    <location>
        <begin position="462"/>
        <end position="586"/>
    </location>
</feature>
<sequence>MADSQKVIWLMKFKKNTPNGKPAGTPIPIPTTKTRPPTATIDLTGIDQASPASSSRFQLQGNRPKPNSFPSGYNPYRASQKAPAHDRKTQYEPTTTSSIKTAQPTQHNQQKVKPIQVAKSQSNPLRKNLPLKTILAGARPSPLASTSSRHLAVNKTCSTDSGSTRPSSSSTSSRAPTTDMTSSQSAPTFKTQQTGGTLSLSSRSPPAFKPSSSRAKLPTSNNARGRQSPPRCSSNSRISRRSTSTESASIVSNTPTTMTTRGPPSIDLLADMQNALSVRGMSLQGHQITQTTGCDDLQDLDQITTTKTTCLPSIDLLADMQNTLLVRGMSLQGQRVHQITDYDVEDLEQMMPEELSIEMTQMINNPESLCPFCDELLPKKPSTRFIELLNYLKNKPGVKLRKGSKNPFALYLPFSDIASCCQLHRAEKKLIPMGLQKGWPSKIDFQKLPKRIKAHYGYLSRICTREIVSDFMDMARKEWKEQGPRKVNSIAHELATFQIEQPGYYGVRGYEVIYRTLQARFLSSSRIDSITKLAQPLSPDFLIRKVLVPETALCLIADDLKLKVTDDRVRTTLEESRTFGSIMFPDQDDNKEIESSESDSRQSLSSSSSLDQEEVDKPSVPPPPPKRPRPNKKRPRKSDSCEIEIVPSKNPLQRSRQLSTSLDSQQPIGKVKSPSSKSDHNHPSKHCEADCIRPTFSSKPLKDGWKATLC</sequence>
<reference evidence="11" key="1">
    <citation type="submission" date="2014-03" db="EMBL/GenBank/DDBJ databases">
        <title>The Genome Sequence of Puccinia striiformis f. sp. tritici PST-78.</title>
        <authorList>
            <consortium name="The Broad Institute Genome Sequencing Platform"/>
            <person name="Cuomo C."/>
            <person name="Hulbert S."/>
            <person name="Chen X."/>
            <person name="Walker B."/>
            <person name="Young S.K."/>
            <person name="Zeng Q."/>
            <person name="Gargeya S."/>
            <person name="Fitzgerald M."/>
            <person name="Haas B."/>
            <person name="Abouelleil A."/>
            <person name="Alvarado L."/>
            <person name="Arachchi H.M."/>
            <person name="Berlin A.M."/>
            <person name="Chapman S.B."/>
            <person name="Goldberg J."/>
            <person name="Griggs A."/>
            <person name="Gujja S."/>
            <person name="Hansen M."/>
            <person name="Howarth C."/>
            <person name="Imamovic A."/>
            <person name="Larimer J."/>
            <person name="McCowan C."/>
            <person name="Montmayeur A."/>
            <person name="Murphy C."/>
            <person name="Neiman D."/>
            <person name="Pearson M."/>
            <person name="Priest M."/>
            <person name="Roberts A."/>
            <person name="Saif S."/>
            <person name="Shea T."/>
            <person name="Sisk P."/>
            <person name="Sykes S."/>
            <person name="Wortman J."/>
            <person name="Nusbaum C."/>
            <person name="Birren B."/>
        </authorList>
    </citation>
    <scope>NUCLEOTIDE SEQUENCE [LARGE SCALE GENOMIC DNA]</scope>
    <source>
        <strain evidence="11">race PST-78</strain>
    </source>
</reference>
<keyword evidence="6" id="KW-0963">Cytoplasm</keyword>
<dbReference type="InterPro" id="IPR028094">
    <property type="entry name" value="RTC4_C"/>
</dbReference>
<evidence type="ECO:0000256" key="8">
    <source>
        <dbReference type="SAM" id="MobiDB-lite"/>
    </source>
</evidence>
<gene>
    <name evidence="10" type="ORF">PSTG_10468</name>
</gene>
<feature type="compositionally biased region" description="Polar residues" evidence="8">
    <location>
        <begin position="180"/>
        <end position="225"/>
    </location>
</feature>
<dbReference type="GO" id="GO:0005634">
    <property type="term" value="C:nucleus"/>
    <property type="evidence" value="ECO:0007669"/>
    <property type="project" value="UniProtKB-SubCell"/>
</dbReference>
<evidence type="ECO:0000256" key="7">
    <source>
        <dbReference type="ARBA" id="ARBA00023242"/>
    </source>
</evidence>
<keyword evidence="7" id="KW-0539">Nucleus</keyword>
<feature type="compositionally biased region" description="Polar residues" evidence="8">
    <location>
        <begin position="91"/>
        <end position="111"/>
    </location>
</feature>
<dbReference type="OrthoDB" id="128308at2759"/>
<feature type="compositionally biased region" description="Polar residues" evidence="8">
    <location>
        <begin position="251"/>
        <end position="262"/>
    </location>
</feature>
<feature type="compositionally biased region" description="Basic and acidic residues" evidence="8">
    <location>
        <begin position="700"/>
        <end position="710"/>
    </location>
</feature>
<feature type="compositionally biased region" description="Basic and acidic residues" evidence="8">
    <location>
        <begin position="588"/>
        <end position="600"/>
    </location>
</feature>
<feature type="region of interest" description="Disordered" evidence="8">
    <location>
        <begin position="13"/>
        <end position="265"/>
    </location>
</feature>
<evidence type="ECO:0000256" key="6">
    <source>
        <dbReference type="ARBA" id="ARBA00022490"/>
    </source>
</evidence>
<evidence type="ECO:0000256" key="2">
    <source>
        <dbReference type="ARBA" id="ARBA00004123"/>
    </source>
</evidence>
<organism evidence="10 11">
    <name type="scientific">Puccinia striiformis f. sp. tritici PST-78</name>
    <dbReference type="NCBI Taxonomy" id="1165861"/>
    <lineage>
        <taxon>Eukaryota</taxon>
        <taxon>Fungi</taxon>
        <taxon>Dikarya</taxon>
        <taxon>Basidiomycota</taxon>
        <taxon>Pucciniomycotina</taxon>
        <taxon>Pucciniomycetes</taxon>
        <taxon>Pucciniales</taxon>
        <taxon>Pucciniaceae</taxon>
        <taxon>Puccinia</taxon>
    </lineage>
</organism>
<evidence type="ECO:0000256" key="5">
    <source>
        <dbReference type="ARBA" id="ARBA00015162"/>
    </source>
</evidence>
<dbReference type="PANTHER" id="PTHR41391">
    <property type="entry name" value="RESTRICTION OF TELOMERE CAPPING PROTEIN 4"/>
    <property type="match status" value="1"/>
</dbReference>
<evidence type="ECO:0000313" key="11">
    <source>
        <dbReference type="Proteomes" id="UP000054564"/>
    </source>
</evidence>
<feature type="compositionally biased region" description="Polar residues" evidence="8">
    <location>
        <begin position="650"/>
        <end position="667"/>
    </location>
</feature>
<evidence type="ECO:0000259" key="9">
    <source>
        <dbReference type="SMART" id="SM01312"/>
    </source>
</evidence>
<dbReference type="STRING" id="1165861.A0A0L0VA98"/>
<dbReference type="InterPro" id="IPR039024">
    <property type="entry name" value="RTC4"/>
</dbReference>
<dbReference type="SMART" id="SM01312">
    <property type="entry name" value="RTC4"/>
    <property type="match status" value="1"/>
</dbReference>
<dbReference type="GO" id="GO:0005737">
    <property type="term" value="C:cytoplasm"/>
    <property type="evidence" value="ECO:0007669"/>
    <property type="project" value="UniProtKB-SubCell"/>
</dbReference>